<dbReference type="Proteomes" id="UP000241808">
    <property type="component" value="Unassembled WGS sequence"/>
</dbReference>
<accession>A0A2T4ZFX4</accession>
<keyword evidence="2" id="KW-0472">Membrane</keyword>
<feature type="transmembrane region" description="Helical" evidence="2">
    <location>
        <begin position="43"/>
        <end position="64"/>
    </location>
</feature>
<keyword evidence="2" id="KW-1133">Transmembrane helix</keyword>
<evidence type="ECO:0000313" key="3">
    <source>
        <dbReference type="EMBL" id="PTM60820.1"/>
    </source>
</evidence>
<sequence>MAEKSPDLVEPDRRQHPPPSYDAPGPQVIGTDTARSAVTGKPVLWVLIASLGAAFVLLMLYWGFWSASLP</sequence>
<comment type="caution">
    <text evidence="3">The sequence shown here is derived from an EMBL/GenBank/DDBJ whole genome shotgun (WGS) entry which is preliminary data.</text>
</comment>
<feature type="compositionally biased region" description="Basic and acidic residues" evidence="1">
    <location>
        <begin position="1"/>
        <end position="15"/>
    </location>
</feature>
<evidence type="ECO:0000313" key="4">
    <source>
        <dbReference type="Proteomes" id="UP000241808"/>
    </source>
</evidence>
<feature type="region of interest" description="Disordered" evidence="1">
    <location>
        <begin position="1"/>
        <end position="32"/>
    </location>
</feature>
<dbReference type="RefSeq" id="WP_108174765.1">
    <property type="nucleotide sequence ID" value="NZ_PZZL01000002.1"/>
</dbReference>
<evidence type="ECO:0000256" key="2">
    <source>
        <dbReference type="SAM" id="Phobius"/>
    </source>
</evidence>
<evidence type="ECO:0000256" key="1">
    <source>
        <dbReference type="SAM" id="MobiDB-lite"/>
    </source>
</evidence>
<keyword evidence="2" id="KW-0812">Transmembrane</keyword>
<gene>
    <name evidence="3" type="ORF">C8P69_102203</name>
</gene>
<dbReference type="AlphaFoldDB" id="A0A2T4ZFX4"/>
<dbReference type="OrthoDB" id="9897399at2"/>
<protein>
    <submittedName>
        <fullName evidence="3">Uncharacterized protein</fullName>
    </submittedName>
</protein>
<name>A0A2T4ZFX4_9HYPH</name>
<reference evidence="3 4" key="1">
    <citation type="submission" date="2018-04" db="EMBL/GenBank/DDBJ databases">
        <title>Genomic Encyclopedia of Archaeal and Bacterial Type Strains, Phase II (KMG-II): from individual species to whole genera.</title>
        <authorList>
            <person name="Goeker M."/>
        </authorList>
    </citation>
    <scope>NUCLEOTIDE SEQUENCE [LARGE SCALE GENOMIC DNA]</scope>
    <source>
        <strain evidence="3 4">DSM 25521</strain>
    </source>
</reference>
<organism evidence="3 4">
    <name type="scientific">Phreatobacter oligotrophus</name>
    <dbReference type="NCBI Taxonomy" id="1122261"/>
    <lineage>
        <taxon>Bacteria</taxon>
        <taxon>Pseudomonadati</taxon>
        <taxon>Pseudomonadota</taxon>
        <taxon>Alphaproteobacteria</taxon>
        <taxon>Hyphomicrobiales</taxon>
        <taxon>Phreatobacteraceae</taxon>
        <taxon>Phreatobacter</taxon>
    </lineage>
</organism>
<proteinExistence type="predicted"/>
<dbReference type="EMBL" id="PZZL01000002">
    <property type="protein sequence ID" value="PTM60820.1"/>
    <property type="molecule type" value="Genomic_DNA"/>
</dbReference>
<keyword evidence="4" id="KW-1185">Reference proteome</keyword>